<dbReference type="OrthoDB" id="9802500at2"/>
<dbReference type="RefSeq" id="WP_132260140.1">
    <property type="nucleotide sequence ID" value="NZ_SLZQ01000016.1"/>
</dbReference>
<reference evidence="3 4" key="1">
    <citation type="submission" date="2019-03" db="EMBL/GenBank/DDBJ databases">
        <title>Genomic Encyclopedia of Type Strains, Phase IV (KMG-IV): sequencing the most valuable type-strain genomes for metagenomic binning, comparative biology and taxonomic classification.</title>
        <authorList>
            <person name="Goeker M."/>
        </authorList>
    </citation>
    <scope>NUCLEOTIDE SEQUENCE [LARGE SCALE GENOMIC DNA]</scope>
    <source>
        <strain evidence="3 4">DSM 7445</strain>
    </source>
</reference>
<dbReference type="Pfam" id="PF05226">
    <property type="entry name" value="CHASE2"/>
    <property type="match status" value="1"/>
</dbReference>
<dbReference type="InterPro" id="IPR001054">
    <property type="entry name" value="A/G_cyclase"/>
</dbReference>
<sequence length="631" mass="69552">MRFPPLSIGQSSWRWHALLAGVFIVVLAIELFGTRFFALTEFRLGDMYQQRHAADHQPDPDIVVIDIDDASISDMQDIAGLWAWPREIHADLLEVLCQFQPRAIVMDLTFSVRDTRRPKGDARLDEAVQGCGMVYLAAVKLADEKNAAGVKLAPLTQAFGMTTPGQEEAQAVLELPHVIDQRAWRLGLINSVKDDDGRLRRYSLATDVQGWRLPSMPARLAADLGVAVPDGDDFLMRWPAALHRHFSFGVLYKTLTQERFKLDEAGLKAFDAQLAPVFHNKILVIGASAASAFDHHITPLGSNIPGVDILATTIDNLKNRHDVQIMHVALPFAFGVLLIVATAWAFARRCNPLGTGWALVLMSLFGLAVADAALERNRLLPVATPLIFAWAWYLLAAIGGYLRERRTREQAVSLFGRFLNPNVVRRIVEQGETVESLSGRTSQISVLFSDIRGFTTLSESRQPHEVVQLLNRYFERQVDVVFRHGGTLDKFIGDCIMAFWGAPVDDPRHAAKAVAAALEMQEVLLAFKKELAEQGATVGDFDVGIGVHSGPAVVGFIGAQRKLDYTAIGDTVNLASRVEGLTKGVARVLVTRDTMLACGEVKEIDFIPHGAFAVKGRAAEVELYEPVRKQS</sequence>
<evidence type="ECO:0000313" key="4">
    <source>
        <dbReference type="Proteomes" id="UP000295382"/>
    </source>
</evidence>
<dbReference type="InterPro" id="IPR029787">
    <property type="entry name" value="Nucleotide_cyclase"/>
</dbReference>
<dbReference type="GO" id="GO:0004016">
    <property type="term" value="F:adenylate cyclase activity"/>
    <property type="evidence" value="ECO:0007669"/>
    <property type="project" value="UniProtKB-ARBA"/>
</dbReference>
<dbReference type="SMART" id="SM00044">
    <property type="entry name" value="CYCc"/>
    <property type="match status" value="1"/>
</dbReference>
<dbReference type="AlphaFoldDB" id="A0A4R3HQQ1"/>
<organism evidence="3 4">
    <name type="scientific">Paucimonas lemoignei</name>
    <name type="common">Pseudomonas lemoignei</name>
    <dbReference type="NCBI Taxonomy" id="29443"/>
    <lineage>
        <taxon>Bacteria</taxon>
        <taxon>Pseudomonadati</taxon>
        <taxon>Pseudomonadota</taxon>
        <taxon>Betaproteobacteria</taxon>
        <taxon>Burkholderiales</taxon>
        <taxon>Burkholderiaceae</taxon>
        <taxon>Paucimonas</taxon>
    </lineage>
</organism>
<keyword evidence="4" id="KW-1185">Reference proteome</keyword>
<protein>
    <submittedName>
        <fullName evidence="3">Adenylate cyclase</fullName>
    </submittedName>
</protein>
<dbReference type="EMBL" id="SLZQ01000016">
    <property type="protein sequence ID" value="TCS33485.1"/>
    <property type="molecule type" value="Genomic_DNA"/>
</dbReference>
<dbReference type="CDD" id="cd07302">
    <property type="entry name" value="CHD"/>
    <property type="match status" value="1"/>
</dbReference>
<keyword evidence="1" id="KW-1133">Transmembrane helix</keyword>
<feature type="transmembrane region" description="Helical" evidence="1">
    <location>
        <begin position="382"/>
        <end position="402"/>
    </location>
</feature>
<gene>
    <name evidence="3" type="ORF">EDC30_11616</name>
</gene>
<dbReference type="SUPFAM" id="SSF55073">
    <property type="entry name" value="Nucleotide cyclase"/>
    <property type="match status" value="1"/>
</dbReference>
<comment type="caution">
    <text evidence="3">The sequence shown here is derived from an EMBL/GenBank/DDBJ whole genome shotgun (WGS) entry which is preliminary data.</text>
</comment>
<feature type="transmembrane region" description="Helical" evidence="1">
    <location>
        <begin position="15"/>
        <end position="38"/>
    </location>
</feature>
<keyword evidence="1" id="KW-0472">Membrane</keyword>
<dbReference type="Gene3D" id="3.30.70.1230">
    <property type="entry name" value="Nucleotide cyclase"/>
    <property type="match status" value="1"/>
</dbReference>
<accession>A0A4R3HQQ1</accession>
<proteinExistence type="predicted"/>
<keyword evidence="1" id="KW-0812">Transmembrane</keyword>
<dbReference type="PANTHER" id="PTHR43081:SF1">
    <property type="entry name" value="ADENYLATE CYCLASE, TERMINAL-DIFFERENTIATION SPECIFIC"/>
    <property type="match status" value="1"/>
</dbReference>
<dbReference type="PROSITE" id="PS50125">
    <property type="entry name" value="GUANYLATE_CYCLASE_2"/>
    <property type="match status" value="1"/>
</dbReference>
<feature type="domain" description="Guanylate cyclase" evidence="2">
    <location>
        <begin position="445"/>
        <end position="579"/>
    </location>
</feature>
<dbReference type="InterPro" id="IPR050697">
    <property type="entry name" value="Adenylyl/Guanylyl_Cyclase_3/4"/>
</dbReference>
<evidence type="ECO:0000259" key="2">
    <source>
        <dbReference type="PROSITE" id="PS50125"/>
    </source>
</evidence>
<feature type="transmembrane region" description="Helical" evidence="1">
    <location>
        <begin position="353"/>
        <end position="370"/>
    </location>
</feature>
<dbReference type="SMART" id="SM01080">
    <property type="entry name" value="CHASE2"/>
    <property type="match status" value="1"/>
</dbReference>
<dbReference type="PANTHER" id="PTHR43081">
    <property type="entry name" value="ADENYLATE CYCLASE, TERMINAL-DIFFERENTIATION SPECIFIC-RELATED"/>
    <property type="match status" value="1"/>
</dbReference>
<evidence type="ECO:0000313" key="3">
    <source>
        <dbReference type="EMBL" id="TCS33485.1"/>
    </source>
</evidence>
<dbReference type="Pfam" id="PF00211">
    <property type="entry name" value="Guanylate_cyc"/>
    <property type="match status" value="1"/>
</dbReference>
<evidence type="ECO:0000256" key="1">
    <source>
        <dbReference type="SAM" id="Phobius"/>
    </source>
</evidence>
<dbReference type="InterPro" id="IPR007890">
    <property type="entry name" value="CHASE2"/>
</dbReference>
<feature type="transmembrane region" description="Helical" evidence="1">
    <location>
        <begin position="328"/>
        <end position="347"/>
    </location>
</feature>
<dbReference type="GO" id="GO:0009190">
    <property type="term" value="P:cyclic nucleotide biosynthetic process"/>
    <property type="evidence" value="ECO:0007669"/>
    <property type="project" value="InterPro"/>
</dbReference>
<dbReference type="Proteomes" id="UP000295382">
    <property type="component" value="Unassembled WGS sequence"/>
</dbReference>
<dbReference type="GO" id="GO:0035556">
    <property type="term" value="P:intracellular signal transduction"/>
    <property type="evidence" value="ECO:0007669"/>
    <property type="project" value="InterPro"/>
</dbReference>
<name>A0A4R3HQQ1_PAULE</name>